<dbReference type="EMBL" id="LR798276">
    <property type="protein sequence ID" value="CAB5218865.1"/>
    <property type="molecule type" value="Genomic_DNA"/>
</dbReference>
<sequence>MSCWDNYTTESEAILNCETKVSSTPTDDTSAQMFDTLGVIVLTTLIVSLIATAIHQAMTIDRLKSELKFLKVIKPNGK</sequence>
<evidence type="ECO:0000313" key="2">
    <source>
        <dbReference type="EMBL" id="CAB4128337.1"/>
    </source>
</evidence>
<protein>
    <submittedName>
        <fullName evidence="2">Uncharacterized protein</fullName>
    </submittedName>
</protein>
<keyword evidence="1" id="KW-0812">Transmembrane</keyword>
<organism evidence="2">
    <name type="scientific">uncultured Caudovirales phage</name>
    <dbReference type="NCBI Taxonomy" id="2100421"/>
    <lineage>
        <taxon>Viruses</taxon>
        <taxon>Duplodnaviria</taxon>
        <taxon>Heunggongvirae</taxon>
        <taxon>Uroviricota</taxon>
        <taxon>Caudoviricetes</taxon>
        <taxon>Peduoviridae</taxon>
        <taxon>Maltschvirus</taxon>
        <taxon>Maltschvirus maltsch</taxon>
    </lineage>
</organism>
<accession>A0A6J5L596</accession>
<reference evidence="2" key="1">
    <citation type="submission" date="2020-04" db="EMBL/GenBank/DDBJ databases">
        <authorList>
            <person name="Chiriac C."/>
            <person name="Salcher M."/>
            <person name="Ghai R."/>
            <person name="Kavagutti S V."/>
        </authorList>
    </citation>
    <scope>NUCLEOTIDE SEQUENCE</scope>
</reference>
<keyword evidence="1" id="KW-0472">Membrane</keyword>
<keyword evidence="1" id="KW-1133">Transmembrane helix</keyword>
<dbReference type="EMBL" id="LR796220">
    <property type="protein sequence ID" value="CAB4128337.1"/>
    <property type="molecule type" value="Genomic_DNA"/>
</dbReference>
<feature type="transmembrane region" description="Helical" evidence="1">
    <location>
        <begin position="36"/>
        <end position="54"/>
    </location>
</feature>
<evidence type="ECO:0000256" key="1">
    <source>
        <dbReference type="SAM" id="Phobius"/>
    </source>
</evidence>
<evidence type="ECO:0000313" key="3">
    <source>
        <dbReference type="EMBL" id="CAB5218865.1"/>
    </source>
</evidence>
<name>A0A6J5L596_9CAUD</name>
<gene>
    <name evidence="2" type="ORF">UFOVP110_27</name>
    <name evidence="3" type="ORF">UFOVP223_3</name>
</gene>
<proteinExistence type="predicted"/>